<proteinExistence type="predicted"/>
<dbReference type="OMA" id="RECISTC"/>
<dbReference type="InterPro" id="IPR011010">
    <property type="entry name" value="DNA_brk_join_enz"/>
</dbReference>
<accession>E2BL09</accession>
<evidence type="ECO:0008006" key="5">
    <source>
        <dbReference type="Google" id="ProtNLM"/>
    </source>
</evidence>
<evidence type="ECO:0000256" key="1">
    <source>
        <dbReference type="ARBA" id="ARBA00023125"/>
    </source>
</evidence>
<name>E2BL09_HARSA</name>
<evidence type="ECO:0000313" key="4">
    <source>
        <dbReference type="Proteomes" id="UP000008237"/>
    </source>
</evidence>
<feature type="non-terminal residue" evidence="3">
    <location>
        <position position="1"/>
    </location>
</feature>
<evidence type="ECO:0000256" key="2">
    <source>
        <dbReference type="ARBA" id="ARBA00023172"/>
    </source>
</evidence>
<dbReference type="InterPro" id="IPR013762">
    <property type="entry name" value="Integrase-like_cat_sf"/>
</dbReference>
<dbReference type="PANTHER" id="PTHR35617:SF3">
    <property type="entry name" value="CORE-BINDING (CB) DOMAIN-CONTAINING PROTEIN"/>
    <property type="match status" value="1"/>
</dbReference>
<organism evidence="4">
    <name type="scientific">Harpegnathos saltator</name>
    <name type="common">Jerdon's jumping ant</name>
    <dbReference type="NCBI Taxonomy" id="610380"/>
    <lineage>
        <taxon>Eukaryota</taxon>
        <taxon>Metazoa</taxon>
        <taxon>Ecdysozoa</taxon>
        <taxon>Arthropoda</taxon>
        <taxon>Hexapoda</taxon>
        <taxon>Insecta</taxon>
        <taxon>Pterygota</taxon>
        <taxon>Neoptera</taxon>
        <taxon>Endopterygota</taxon>
        <taxon>Hymenoptera</taxon>
        <taxon>Apocrita</taxon>
        <taxon>Aculeata</taxon>
        <taxon>Formicoidea</taxon>
        <taxon>Formicidae</taxon>
        <taxon>Ponerinae</taxon>
        <taxon>Ponerini</taxon>
        <taxon>Harpegnathos</taxon>
    </lineage>
</organism>
<protein>
    <recommendedName>
        <fullName evidence="5">Tyr recombinase domain-containing protein</fullName>
    </recommendedName>
</protein>
<dbReference type="SUPFAM" id="SSF56349">
    <property type="entry name" value="DNA breaking-rejoining enzymes"/>
    <property type="match status" value="1"/>
</dbReference>
<keyword evidence="4" id="KW-1185">Reference proteome</keyword>
<dbReference type="Gene3D" id="1.10.443.10">
    <property type="entry name" value="Intergrase catalytic core"/>
    <property type="match status" value="1"/>
</dbReference>
<dbReference type="EMBL" id="GL448858">
    <property type="protein sequence ID" value="EFN83630.1"/>
    <property type="molecule type" value="Genomic_DNA"/>
</dbReference>
<sequence>VPPVAIPALLSSLSEATIKQYTRPLCFWWHFCRRSKIHLHSLTFSQALEFLAQEALNVSSYSSLSNMRSAISLISHNEIGNHSMVKRFCKNIAAPRSRYDFIWDPAPVLIKLSTIYSYDSPFLSVITKKLVILLAISQISIDDKLILGCSDRIKASASGRSHSFFFFSRFEDHENLCVFRLVQYYLERTRFLRPAGCDTFFISPKKPLKAVTAQTIGHWIRQSLEDCGINNNIISAHSTRHSSTSRAAQKGVFLDLIKRAAGWTGQSRVFANVYNRSIISIEDFSNAAL</sequence>
<reference evidence="3 4" key="1">
    <citation type="journal article" date="2010" name="Science">
        <title>Genomic comparison of the ants Camponotus floridanus and Harpegnathos saltator.</title>
        <authorList>
            <person name="Bonasio R."/>
            <person name="Zhang G."/>
            <person name="Ye C."/>
            <person name="Mutti N.S."/>
            <person name="Fang X."/>
            <person name="Qin N."/>
            <person name="Donahue G."/>
            <person name="Yang P."/>
            <person name="Li Q."/>
            <person name="Li C."/>
            <person name="Zhang P."/>
            <person name="Huang Z."/>
            <person name="Berger S.L."/>
            <person name="Reinberg D."/>
            <person name="Wang J."/>
            <person name="Liebig J."/>
        </authorList>
    </citation>
    <scope>NUCLEOTIDE SEQUENCE [LARGE SCALE GENOMIC DNA]</scope>
    <source>
        <strain evidence="3 4">R22 G/1</strain>
    </source>
</reference>
<feature type="non-terminal residue" evidence="3">
    <location>
        <position position="289"/>
    </location>
</feature>
<dbReference type="AlphaFoldDB" id="E2BL09"/>
<gene>
    <name evidence="3" type="ORF">EAI_06579</name>
</gene>
<dbReference type="GO" id="GO:0003677">
    <property type="term" value="F:DNA binding"/>
    <property type="evidence" value="ECO:0007669"/>
    <property type="project" value="UniProtKB-KW"/>
</dbReference>
<dbReference type="Proteomes" id="UP000008237">
    <property type="component" value="Unassembled WGS sequence"/>
</dbReference>
<evidence type="ECO:0000313" key="3">
    <source>
        <dbReference type="EMBL" id="EFN83630.1"/>
    </source>
</evidence>
<dbReference type="GO" id="GO:0015074">
    <property type="term" value="P:DNA integration"/>
    <property type="evidence" value="ECO:0007669"/>
    <property type="project" value="InterPro"/>
</dbReference>
<keyword evidence="1" id="KW-0238">DNA-binding</keyword>
<dbReference type="InterPro" id="IPR010998">
    <property type="entry name" value="Integrase_recombinase_N"/>
</dbReference>
<dbReference type="InParanoid" id="E2BL09"/>
<dbReference type="GO" id="GO:0006310">
    <property type="term" value="P:DNA recombination"/>
    <property type="evidence" value="ECO:0007669"/>
    <property type="project" value="UniProtKB-KW"/>
</dbReference>
<keyword evidence="2" id="KW-0233">DNA recombination</keyword>
<dbReference type="OrthoDB" id="7699712at2759"/>
<dbReference type="Gene3D" id="1.10.150.130">
    <property type="match status" value="1"/>
</dbReference>
<dbReference type="PANTHER" id="PTHR35617">
    <property type="entry name" value="PHAGE_INTEGRASE DOMAIN-CONTAINING PROTEIN"/>
    <property type="match status" value="1"/>
</dbReference>